<name>T1A304_9ZZZZ</name>
<feature type="non-terminal residue" evidence="1">
    <location>
        <position position="51"/>
    </location>
</feature>
<dbReference type="AlphaFoldDB" id="T1A304"/>
<proteinExistence type="predicted"/>
<sequence length="51" mass="5497">MSTLDVMASLPFTEGRAPFGPYETWYRVTGDPHPSSPPLVVVRRGAGAAHN</sequence>
<organism evidence="1">
    <name type="scientific">mine drainage metagenome</name>
    <dbReference type="NCBI Taxonomy" id="410659"/>
    <lineage>
        <taxon>unclassified sequences</taxon>
        <taxon>metagenomes</taxon>
        <taxon>ecological metagenomes</taxon>
    </lineage>
</organism>
<evidence type="ECO:0000313" key="1">
    <source>
        <dbReference type="EMBL" id="EQD51312.1"/>
    </source>
</evidence>
<accession>T1A304</accession>
<gene>
    <name evidence="1" type="ORF">B1B_11058</name>
</gene>
<protein>
    <submittedName>
        <fullName evidence="1">Uncharacterized protein</fullName>
    </submittedName>
</protein>
<comment type="caution">
    <text evidence="1">The sequence shown here is derived from an EMBL/GenBank/DDBJ whole genome shotgun (WGS) entry which is preliminary data.</text>
</comment>
<reference evidence="1" key="1">
    <citation type="submission" date="2013-08" db="EMBL/GenBank/DDBJ databases">
        <authorList>
            <person name="Mendez C."/>
            <person name="Richter M."/>
            <person name="Ferrer M."/>
            <person name="Sanchez J."/>
        </authorList>
    </citation>
    <scope>NUCLEOTIDE SEQUENCE</scope>
</reference>
<reference evidence="1" key="2">
    <citation type="journal article" date="2014" name="ISME J.">
        <title>Microbial stratification in low pH oxic and suboxic macroscopic growths along an acid mine drainage.</title>
        <authorList>
            <person name="Mendez-Garcia C."/>
            <person name="Mesa V."/>
            <person name="Sprenger R.R."/>
            <person name="Richter M."/>
            <person name="Diez M.S."/>
            <person name="Solano J."/>
            <person name="Bargiela R."/>
            <person name="Golyshina O.V."/>
            <person name="Manteca A."/>
            <person name="Ramos J.L."/>
            <person name="Gallego J.R."/>
            <person name="Llorente I."/>
            <person name="Martins Dos Santos V.A."/>
            <person name="Jensen O.N."/>
            <person name="Pelaez A.I."/>
            <person name="Sanchez J."/>
            <person name="Ferrer M."/>
        </authorList>
    </citation>
    <scope>NUCLEOTIDE SEQUENCE</scope>
</reference>
<dbReference type="EMBL" id="AUZY01007155">
    <property type="protein sequence ID" value="EQD51312.1"/>
    <property type="molecule type" value="Genomic_DNA"/>
</dbReference>